<evidence type="ECO:0000313" key="11">
    <source>
        <dbReference type="EMBL" id="CAK8698035.1"/>
    </source>
</evidence>
<evidence type="ECO:0000256" key="9">
    <source>
        <dbReference type="SAM" id="SignalP"/>
    </source>
</evidence>
<keyword evidence="7" id="KW-0325">Glycoprotein</keyword>
<evidence type="ECO:0000256" key="1">
    <source>
        <dbReference type="ARBA" id="ARBA00004479"/>
    </source>
</evidence>
<dbReference type="InterPro" id="IPR039311">
    <property type="entry name" value="FAM187A/B"/>
</dbReference>
<evidence type="ECO:0000256" key="3">
    <source>
        <dbReference type="ARBA" id="ARBA00022692"/>
    </source>
</evidence>
<evidence type="ECO:0000256" key="5">
    <source>
        <dbReference type="ARBA" id="ARBA00022989"/>
    </source>
</evidence>
<sequence>MYFIPVISTTIILAWELSSAFLFDEHGPKGPNATFLDYFLHETLVLNCLYHSKVESSSSLIHWNFYGYTLSKRTFYPNNLTYIRVEVRNTSLSSQLLIENLEIGDSGRYDCVTDKIEESWKVNVHDPTKMEYVFSARGQTPWENTTVSRFTIALQWTPWIACDGCGGKGERRRFGFCYVTLPSGKAHCNSQDVPHILRPVAKSRREEILVDVCYDQCVEHGGVHLVQSHRVNIVNGADLRLTCRKNASVRASTRWERDIQTLRRSDVCFGYAASRSVYLNKNNQLLLHKISLPHGGTIRISCVEDRSQRVAFDLVVEPLSTSDVTSFLDHLYWIAISSCLQITVFLIFLTVYSSMRTFVKNVGKNLK</sequence>
<evidence type="ECO:0000256" key="4">
    <source>
        <dbReference type="ARBA" id="ARBA00022729"/>
    </source>
</evidence>
<comment type="caution">
    <text evidence="11">The sequence shown here is derived from an EMBL/GenBank/DDBJ whole genome shotgun (WGS) entry which is preliminary data.</text>
</comment>
<organism evidence="11 12">
    <name type="scientific">Clavelina lepadiformis</name>
    <name type="common">Light-bulb sea squirt</name>
    <name type="synonym">Ascidia lepadiformis</name>
    <dbReference type="NCBI Taxonomy" id="159417"/>
    <lineage>
        <taxon>Eukaryota</taxon>
        <taxon>Metazoa</taxon>
        <taxon>Chordata</taxon>
        <taxon>Tunicata</taxon>
        <taxon>Ascidiacea</taxon>
        <taxon>Aplousobranchia</taxon>
        <taxon>Clavelinidae</taxon>
        <taxon>Clavelina</taxon>
    </lineage>
</organism>
<dbReference type="InterPro" id="IPR007110">
    <property type="entry name" value="Ig-like_dom"/>
</dbReference>
<accession>A0ABP0H2K2</accession>
<feature type="domain" description="Ig-like" evidence="10">
    <location>
        <begin position="31"/>
        <end position="123"/>
    </location>
</feature>
<keyword evidence="6 8" id="KW-0472">Membrane</keyword>
<dbReference type="PROSITE" id="PS50835">
    <property type="entry name" value="IG_LIKE"/>
    <property type="match status" value="1"/>
</dbReference>
<comment type="similarity">
    <text evidence="2">Belongs to the FAM187 family.</text>
</comment>
<proteinExistence type="inferred from homology"/>
<evidence type="ECO:0000256" key="2">
    <source>
        <dbReference type="ARBA" id="ARBA00008727"/>
    </source>
</evidence>
<dbReference type="InterPro" id="IPR036179">
    <property type="entry name" value="Ig-like_dom_sf"/>
</dbReference>
<feature type="signal peptide" evidence="9">
    <location>
        <begin position="1"/>
        <end position="20"/>
    </location>
</feature>
<feature type="transmembrane region" description="Helical" evidence="8">
    <location>
        <begin position="331"/>
        <end position="352"/>
    </location>
</feature>
<comment type="subcellular location">
    <subcellularLocation>
        <location evidence="1">Membrane</location>
        <topology evidence="1">Single-pass type I membrane protein</topology>
    </subcellularLocation>
</comment>
<feature type="chain" id="PRO_5047320499" description="Ig-like domain-containing protein" evidence="9">
    <location>
        <begin position="21"/>
        <end position="367"/>
    </location>
</feature>
<evidence type="ECO:0000259" key="10">
    <source>
        <dbReference type="PROSITE" id="PS50835"/>
    </source>
</evidence>
<evidence type="ECO:0000313" key="12">
    <source>
        <dbReference type="Proteomes" id="UP001642483"/>
    </source>
</evidence>
<evidence type="ECO:0000256" key="7">
    <source>
        <dbReference type="ARBA" id="ARBA00023180"/>
    </source>
</evidence>
<gene>
    <name evidence="11" type="ORF">CVLEPA_LOCUS31500</name>
</gene>
<name>A0ABP0H2K2_CLALP</name>
<dbReference type="SUPFAM" id="SSF48726">
    <property type="entry name" value="Immunoglobulin"/>
    <property type="match status" value="1"/>
</dbReference>
<reference evidence="11 12" key="1">
    <citation type="submission" date="2024-02" db="EMBL/GenBank/DDBJ databases">
        <authorList>
            <person name="Daric V."/>
            <person name="Darras S."/>
        </authorList>
    </citation>
    <scope>NUCLEOTIDE SEQUENCE [LARGE SCALE GENOMIC DNA]</scope>
</reference>
<protein>
    <recommendedName>
        <fullName evidence="10">Ig-like domain-containing protein</fullName>
    </recommendedName>
</protein>
<evidence type="ECO:0000256" key="6">
    <source>
        <dbReference type="ARBA" id="ARBA00023136"/>
    </source>
</evidence>
<dbReference type="InterPro" id="IPR013783">
    <property type="entry name" value="Ig-like_fold"/>
</dbReference>
<dbReference type="Proteomes" id="UP001642483">
    <property type="component" value="Unassembled WGS sequence"/>
</dbReference>
<dbReference type="EMBL" id="CAWYQH010000174">
    <property type="protein sequence ID" value="CAK8698035.1"/>
    <property type="molecule type" value="Genomic_DNA"/>
</dbReference>
<dbReference type="InterPro" id="IPR003599">
    <property type="entry name" value="Ig_sub"/>
</dbReference>
<keyword evidence="12" id="KW-1185">Reference proteome</keyword>
<dbReference type="SMART" id="SM00409">
    <property type="entry name" value="IG"/>
    <property type="match status" value="2"/>
</dbReference>
<dbReference type="PANTHER" id="PTHR32178">
    <property type="entry name" value="FAM187"/>
    <property type="match status" value="1"/>
</dbReference>
<dbReference type="Gene3D" id="2.60.40.10">
    <property type="entry name" value="Immunoglobulins"/>
    <property type="match status" value="1"/>
</dbReference>
<keyword evidence="3 8" id="KW-0812">Transmembrane</keyword>
<evidence type="ECO:0000256" key="8">
    <source>
        <dbReference type="SAM" id="Phobius"/>
    </source>
</evidence>
<keyword evidence="4 9" id="KW-0732">Signal</keyword>
<keyword evidence="5 8" id="KW-1133">Transmembrane helix</keyword>
<dbReference type="PANTHER" id="PTHR32178:SF6">
    <property type="entry name" value="IG-LIKE DOMAIN-CONTAINING PROTEIN"/>
    <property type="match status" value="1"/>
</dbReference>